<keyword evidence="4 6" id="KW-1133">Transmembrane helix</keyword>
<dbReference type="EMBL" id="CP102294">
    <property type="protein sequence ID" value="UWN56297.1"/>
    <property type="molecule type" value="Genomic_DNA"/>
</dbReference>
<keyword evidence="5 6" id="KW-0472">Membrane</keyword>
<feature type="transmembrane region" description="Helical" evidence="6">
    <location>
        <begin position="78"/>
        <end position="102"/>
    </location>
</feature>
<feature type="transmembrane region" description="Helical" evidence="6">
    <location>
        <begin position="241"/>
        <end position="261"/>
    </location>
</feature>
<feature type="transmembrane region" description="Helical" evidence="6">
    <location>
        <begin position="131"/>
        <end position="149"/>
    </location>
</feature>
<accession>A0ABY5UYW7</accession>
<evidence type="ECO:0000313" key="8">
    <source>
        <dbReference type="Proteomes" id="UP001059295"/>
    </source>
</evidence>
<dbReference type="InterPro" id="IPR001991">
    <property type="entry name" value="Na-dicarboxylate_symporter"/>
</dbReference>
<reference evidence="7" key="1">
    <citation type="journal article" date="2022" name="Cell">
        <title>Design, construction, and in vivo augmentation of a complex gut microbiome.</title>
        <authorList>
            <person name="Cheng A.G."/>
            <person name="Ho P.Y."/>
            <person name="Aranda-Diaz A."/>
            <person name="Jain S."/>
            <person name="Yu F.B."/>
            <person name="Meng X."/>
            <person name="Wang M."/>
            <person name="Iakiviak M."/>
            <person name="Nagashima K."/>
            <person name="Zhao A."/>
            <person name="Murugkar P."/>
            <person name="Patil A."/>
            <person name="Atabakhsh K."/>
            <person name="Weakley A."/>
            <person name="Yan J."/>
            <person name="Brumbaugh A.R."/>
            <person name="Higginbottom S."/>
            <person name="Dimas A."/>
            <person name="Shiver A.L."/>
            <person name="Deutschbauer A."/>
            <person name="Neff N."/>
            <person name="Sonnenburg J.L."/>
            <person name="Huang K.C."/>
            <person name="Fischbach M.A."/>
        </authorList>
    </citation>
    <scope>NUCLEOTIDE SEQUENCE</scope>
    <source>
        <strain evidence="7">AP11</strain>
    </source>
</reference>
<dbReference type="Pfam" id="PF00375">
    <property type="entry name" value="SDF"/>
    <property type="match status" value="1"/>
</dbReference>
<dbReference type="Proteomes" id="UP001059295">
    <property type="component" value="Chromosome"/>
</dbReference>
<evidence type="ECO:0000256" key="4">
    <source>
        <dbReference type="ARBA" id="ARBA00022989"/>
    </source>
</evidence>
<dbReference type="Gene3D" id="1.10.3860.10">
    <property type="entry name" value="Sodium:dicarboxylate symporter"/>
    <property type="match status" value="1"/>
</dbReference>
<comment type="subcellular location">
    <subcellularLocation>
        <location evidence="1">Membrane</location>
        <topology evidence="1">Multi-pass membrane protein</topology>
    </subcellularLocation>
</comment>
<protein>
    <submittedName>
        <fullName evidence="7">Dicarboxylate/amino acid:cation symporter</fullName>
    </submittedName>
</protein>
<evidence type="ECO:0000256" key="5">
    <source>
        <dbReference type="ARBA" id="ARBA00023136"/>
    </source>
</evidence>
<dbReference type="PANTHER" id="PTHR42865:SF8">
    <property type="entry name" value="SERINE_THREONINE TRANSPORTER SSTT"/>
    <property type="match status" value="1"/>
</dbReference>
<dbReference type="InterPro" id="IPR036458">
    <property type="entry name" value="Na:dicarbo_symporter_sf"/>
</dbReference>
<proteinExistence type="predicted"/>
<feature type="transmembrane region" description="Helical" evidence="6">
    <location>
        <begin position="170"/>
        <end position="190"/>
    </location>
</feature>
<name>A0ABY5UYW7_9BACT</name>
<feature type="transmembrane region" description="Helical" evidence="6">
    <location>
        <begin position="42"/>
        <end position="66"/>
    </location>
</feature>
<organism evidence="7 8">
    <name type="scientific">Alistipes ihumii AP11</name>
    <dbReference type="NCBI Taxonomy" id="1211813"/>
    <lineage>
        <taxon>Bacteria</taxon>
        <taxon>Pseudomonadati</taxon>
        <taxon>Bacteroidota</taxon>
        <taxon>Bacteroidia</taxon>
        <taxon>Bacteroidales</taxon>
        <taxon>Rikenellaceae</taxon>
        <taxon>Alistipes</taxon>
    </lineage>
</organism>
<evidence type="ECO:0000256" key="1">
    <source>
        <dbReference type="ARBA" id="ARBA00004141"/>
    </source>
</evidence>
<evidence type="ECO:0000256" key="2">
    <source>
        <dbReference type="ARBA" id="ARBA00022448"/>
    </source>
</evidence>
<feature type="transmembrane region" description="Helical" evidence="6">
    <location>
        <begin position="273"/>
        <end position="301"/>
    </location>
</feature>
<feature type="transmembrane region" description="Helical" evidence="6">
    <location>
        <begin position="196"/>
        <end position="220"/>
    </location>
</feature>
<gene>
    <name evidence="7" type="ORF">NQ491_06390</name>
</gene>
<keyword evidence="3 6" id="KW-0812">Transmembrane</keyword>
<dbReference type="SUPFAM" id="SSF118215">
    <property type="entry name" value="Proton glutamate symport protein"/>
    <property type="match status" value="1"/>
</dbReference>
<sequence>MLRIKKIGLLPRVALAIALGILCAFWMPSSLSRVFATFNELFGNFLGFAIPLIVFGLVASGIAELGTGAGRLLGITTLLAYGSTLLAGFFAYFVCLWCYPPILGSEASLGSLETAGVSRLAPYFTVEMPPIADVTSALLLSFVLGLGTARGGGNTLKKGLSEFRDVIGRIIERAIVPLLPLYIFGIFLKMGAEGQVAGILSLFLKIIALIFAMHLLLLLFQYGLAGIVSRRNPLKLLRTMLPAYMTALGTQSSAATIPVTLERTIRNGVNPELAGFVIPLNATIHLSGSILKIVACALAIMWMTGMPIHTGQYAGFIAMLGVTMIAAPGVPGGAIMAALGPLQSMLGFDETLQGLMIALYIAMDSFGTAGNVTGDGAIALIVDRIYRRHKTPDAEPAGQTDSGA</sequence>
<evidence type="ECO:0000313" key="7">
    <source>
        <dbReference type="EMBL" id="UWN56297.1"/>
    </source>
</evidence>
<keyword evidence="8" id="KW-1185">Reference proteome</keyword>
<dbReference type="GeneID" id="82891346"/>
<keyword evidence="2" id="KW-0813">Transport</keyword>
<feature type="transmembrane region" description="Helical" evidence="6">
    <location>
        <begin position="357"/>
        <end position="382"/>
    </location>
</feature>
<evidence type="ECO:0000256" key="3">
    <source>
        <dbReference type="ARBA" id="ARBA00022692"/>
    </source>
</evidence>
<evidence type="ECO:0000256" key="6">
    <source>
        <dbReference type="SAM" id="Phobius"/>
    </source>
</evidence>
<dbReference type="RefSeq" id="WP_019246082.1">
    <property type="nucleotide sequence ID" value="NZ_CAPH01000013.1"/>
</dbReference>
<feature type="transmembrane region" description="Helical" evidence="6">
    <location>
        <begin position="313"/>
        <end position="337"/>
    </location>
</feature>
<dbReference type="PANTHER" id="PTHR42865">
    <property type="entry name" value="PROTON/GLUTAMATE-ASPARTATE SYMPORTER"/>
    <property type="match status" value="1"/>
</dbReference>